<evidence type="ECO:0000256" key="2">
    <source>
        <dbReference type="ARBA" id="ARBA00022553"/>
    </source>
</evidence>
<dbReference type="NCBIfam" id="TIGR00848">
    <property type="entry name" value="fruA"/>
    <property type="match status" value="1"/>
</dbReference>
<dbReference type="SUPFAM" id="SSF55804">
    <property type="entry name" value="Phoshotransferase/anion transport protein"/>
    <property type="match status" value="1"/>
</dbReference>
<dbReference type="EMBL" id="AZFV01000001">
    <property type="protein sequence ID" value="KRM18625.1"/>
    <property type="molecule type" value="Genomic_DNA"/>
</dbReference>
<dbReference type="InterPro" id="IPR051541">
    <property type="entry name" value="PTS_SugarTrans_NitroReg"/>
</dbReference>
<evidence type="ECO:0000313" key="8">
    <source>
        <dbReference type="Proteomes" id="UP000051302"/>
    </source>
</evidence>
<feature type="domain" description="PTS EIIA type-2" evidence="6">
    <location>
        <begin position="4"/>
        <end position="148"/>
    </location>
</feature>
<dbReference type="CDD" id="cd00211">
    <property type="entry name" value="PTS_IIA_fru"/>
    <property type="match status" value="1"/>
</dbReference>
<name>A0A0R1WLT4_9LACO</name>
<dbReference type="PANTHER" id="PTHR47738">
    <property type="entry name" value="PTS SYSTEM FRUCTOSE-LIKE EIIA COMPONENT-RELATED"/>
    <property type="match status" value="1"/>
</dbReference>
<keyword evidence="4" id="KW-0808">Transferase</keyword>
<dbReference type="GO" id="GO:0009401">
    <property type="term" value="P:phosphoenolpyruvate-dependent sugar phosphotransferase system"/>
    <property type="evidence" value="ECO:0007669"/>
    <property type="project" value="UniProtKB-KW"/>
</dbReference>
<dbReference type="PROSITE" id="PS51094">
    <property type="entry name" value="PTS_EIIA_TYPE_2"/>
    <property type="match status" value="1"/>
</dbReference>
<dbReference type="GO" id="GO:0008982">
    <property type="term" value="F:protein-N(PI)-phosphohistidine-sugar phosphotransferase activity"/>
    <property type="evidence" value="ECO:0007669"/>
    <property type="project" value="InterPro"/>
</dbReference>
<comment type="caution">
    <text evidence="7">The sequence shown here is derived from an EMBL/GenBank/DDBJ whole genome shotgun (WGS) entry which is preliminary data.</text>
</comment>
<evidence type="ECO:0000259" key="6">
    <source>
        <dbReference type="PROSITE" id="PS51094"/>
    </source>
</evidence>
<evidence type="ECO:0000256" key="4">
    <source>
        <dbReference type="ARBA" id="ARBA00022679"/>
    </source>
</evidence>
<dbReference type="RefSeq" id="WP_057890805.1">
    <property type="nucleotide sequence ID" value="NZ_AZFV01000001.1"/>
</dbReference>
<dbReference type="Gene3D" id="3.40.930.10">
    <property type="entry name" value="Mannitol-specific EII, Chain A"/>
    <property type="match status" value="1"/>
</dbReference>
<dbReference type="AlphaFoldDB" id="A0A0R1WLT4"/>
<dbReference type="STRING" id="1423774.FD31_GL000106"/>
<keyword evidence="2" id="KW-0597">Phosphoprotein</keyword>
<dbReference type="InterPro" id="IPR016152">
    <property type="entry name" value="PTrfase/Anion_transptr"/>
</dbReference>
<dbReference type="PATRIC" id="fig|1423774.3.peg.107"/>
<protein>
    <submittedName>
        <fullName evidence="7">PTS system protein</fullName>
    </submittedName>
</protein>
<evidence type="ECO:0000256" key="5">
    <source>
        <dbReference type="ARBA" id="ARBA00022683"/>
    </source>
</evidence>
<reference evidence="7 8" key="1">
    <citation type="journal article" date="2015" name="Genome Announc.">
        <title>Expanding the biotechnology potential of lactobacilli through comparative genomics of 213 strains and associated genera.</title>
        <authorList>
            <person name="Sun Z."/>
            <person name="Harris H.M."/>
            <person name="McCann A."/>
            <person name="Guo C."/>
            <person name="Argimon S."/>
            <person name="Zhang W."/>
            <person name="Yang X."/>
            <person name="Jeffery I.B."/>
            <person name="Cooney J.C."/>
            <person name="Kagawa T.F."/>
            <person name="Liu W."/>
            <person name="Song Y."/>
            <person name="Salvetti E."/>
            <person name="Wrobel A."/>
            <person name="Rasinkangas P."/>
            <person name="Parkhill J."/>
            <person name="Rea M.C."/>
            <person name="O'Sullivan O."/>
            <person name="Ritari J."/>
            <person name="Douillard F.P."/>
            <person name="Paul Ross R."/>
            <person name="Yang R."/>
            <person name="Briner A.E."/>
            <person name="Felis G.E."/>
            <person name="de Vos W.M."/>
            <person name="Barrangou R."/>
            <person name="Klaenhammer T.R."/>
            <person name="Caufield P.W."/>
            <person name="Cui Y."/>
            <person name="Zhang H."/>
            <person name="O'Toole P.W."/>
        </authorList>
    </citation>
    <scope>NUCLEOTIDE SEQUENCE [LARGE SCALE GENOMIC DNA]</scope>
    <source>
        <strain evidence="7 8">DSM 16982</strain>
    </source>
</reference>
<dbReference type="Pfam" id="PF00359">
    <property type="entry name" value="PTS_EIIA_2"/>
    <property type="match status" value="1"/>
</dbReference>
<proteinExistence type="predicted"/>
<evidence type="ECO:0000256" key="1">
    <source>
        <dbReference type="ARBA" id="ARBA00022448"/>
    </source>
</evidence>
<evidence type="ECO:0000256" key="3">
    <source>
        <dbReference type="ARBA" id="ARBA00022597"/>
    </source>
</evidence>
<keyword evidence="5" id="KW-0598">Phosphotransferase system</keyword>
<dbReference type="InterPro" id="IPR002178">
    <property type="entry name" value="PTS_EIIA_type-2_dom"/>
</dbReference>
<dbReference type="InterPro" id="IPR004715">
    <property type="entry name" value="PTS_IIA_fruc"/>
</dbReference>
<keyword evidence="1" id="KW-0813">Transport</keyword>
<sequence length="148" mass="16835">MEKEIFNQTNIFFDNESQTQDEAFQSIAKFVSYNGYSTSENDFYEGLKNREKESTTGFKDGIAIPHSNDDSVVKPGLFLVKFSNAIEWDSLDKKPITVAFVLSIPKNGSTEHLKLLSKIARKLMDENFRQTILENEDKVVLATTVDEI</sequence>
<evidence type="ECO:0000313" key="7">
    <source>
        <dbReference type="EMBL" id="KRM18625.1"/>
    </source>
</evidence>
<dbReference type="Proteomes" id="UP000051302">
    <property type="component" value="Unassembled WGS sequence"/>
</dbReference>
<dbReference type="GO" id="GO:0016020">
    <property type="term" value="C:membrane"/>
    <property type="evidence" value="ECO:0007669"/>
    <property type="project" value="InterPro"/>
</dbReference>
<dbReference type="PANTHER" id="PTHR47738:SF2">
    <property type="entry name" value="PTS SYSTEM FRUCTOSE-LIKE EIIA COMPONENT"/>
    <property type="match status" value="1"/>
</dbReference>
<keyword evidence="3" id="KW-0762">Sugar transport</keyword>
<keyword evidence="8" id="KW-1185">Reference proteome</keyword>
<accession>A0A0R1WLT4</accession>
<organism evidence="7 8">
    <name type="scientific">Companilactobacillus nantensis DSM 16982</name>
    <dbReference type="NCBI Taxonomy" id="1423774"/>
    <lineage>
        <taxon>Bacteria</taxon>
        <taxon>Bacillati</taxon>
        <taxon>Bacillota</taxon>
        <taxon>Bacilli</taxon>
        <taxon>Lactobacillales</taxon>
        <taxon>Lactobacillaceae</taxon>
        <taxon>Companilactobacillus</taxon>
    </lineage>
</organism>
<gene>
    <name evidence="7" type="ORF">FD31_GL000106</name>
</gene>